<dbReference type="EMBL" id="JAZHGA010000001">
    <property type="protein sequence ID" value="MEM5338225.1"/>
    <property type="molecule type" value="Genomic_DNA"/>
</dbReference>
<dbReference type="SUPFAM" id="SSF46785">
    <property type="entry name" value="Winged helix' DNA-binding domain"/>
    <property type="match status" value="1"/>
</dbReference>
<dbReference type="AlphaFoldDB" id="A0A5C6V1K4"/>
<protein>
    <submittedName>
        <fullName evidence="2">Uncharacterized protein</fullName>
    </submittedName>
</protein>
<dbReference type="RefSeq" id="WP_147237109.1">
    <property type="nucleotide sequence ID" value="NZ_JAZHFZ010000001.1"/>
</dbReference>
<reference evidence="1 4" key="3">
    <citation type="submission" date="2024-01" db="EMBL/GenBank/DDBJ databases">
        <title>The diversity of rhizobia nodulating Mimosa spp. in eleven states of Brazil covering several biomes is determined by host plant, location, and edaphic factors.</title>
        <authorList>
            <person name="Rouws L."/>
            <person name="Barauna A."/>
            <person name="Beukes C."/>
            <person name="De Faria S.M."/>
            <person name="Gross E."/>
            <person name="Dos Reis Junior F.B."/>
            <person name="Simon M."/>
            <person name="Maluk M."/>
            <person name="Odee D.W."/>
            <person name="Kenicer G."/>
            <person name="Young J.P.W."/>
            <person name="Reis V.M."/>
            <person name="Zilli J."/>
            <person name="James E.K."/>
        </authorList>
    </citation>
    <scope>NUCLEOTIDE SEQUENCE [LARGE SCALE GENOMIC DNA]</scope>
    <source>
        <strain evidence="1 4">JPY530</strain>
    </source>
</reference>
<evidence type="ECO:0000313" key="2">
    <source>
        <dbReference type="EMBL" id="TXC79373.1"/>
    </source>
</evidence>
<dbReference type="Proteomes" id="UP000321776">
    <property type="component" value="Unassembled WGS sequence"/>
</dbReference>
<dbReference type="InterPro" id="IPR036390">
    <property type="entry name" value="WH_DNA-bd_sf"/>
</dbReference>
<comment type="caution">
    <text evidence="2">The sequence shown here is derived from an EMBL/GenBank/DDBJ whole genome shotgun (WGS) entry which is preliminary data.</text>
</comment>
<evidence type="ECO:0000313" key="4">
    <source>
        <dbReference type="Proteomes" id="UP001481677"/>
    </source>
</evidence>
<reference evidence="2 3" key="1">
    <citation type="journal article" date="2018" name="Int. J. Syst. Evol. Microbiol.">
        <title>Paraburkholderia azotifigens sp. nov., a nitrogen-fixing bacterium isolated from paddy soil.</title>
        <authorList>
            <person name="Choi G.M."/>
            <person name="Im W.T."/>
        </authorList>
    </citation>
    <scope>NUCLEOTIDE SEQUENCE [LARGE SCALE GENOMIC DNA]</scope>
    <source>
        <strain evidence="2 3">NF 2-5-3</strain>
    </source>
</reference>
<evidence type="ECO:0000313" key="3">
    <source>
        <dbReference type="Proteomes" id="UP000321776"/>
    </source>
</evidence>
<accession>A0A5C6V1K4</accession>
<organism evidence="2 3">
    <name type="scientific">Paraburkholderia azotifigens</name>
    <dbReference type="NCBI Taxonomy" id="2057004"/>
    <lineage>
        <taxon>Bacteria</taxon>
        <taxon>Pseudomonadati</taxon>
        <taxon>Pseudomonadota</taxon>
        <taxon>Betaproteobacteria</taxon>
        <taxon>Burkholderiales</taxon>
        <taxon>Burkholderiaceae</taxon>
        <taxon>Paraburkholderia</taxon>
    </lineage>
</organism>
<keyword evidence="4" id="KW-1185">Reference proteome</keyword>
<name>A0A5C6V1K4_9BURK</name>
<proteinExistence type="predicted"/>
<sequence>MTRTIDMEIVEARESIRQAAYELARSGLFDGWQDVWRALRARFSVERLTEIFESTLCRLDIDQRCYRARNPEAAAAKSTGELPVVTQRTYPPRASVKHLALERNTRRSDRLAKRIRALLADGREFTAVELAQRLGTTRNEVLIAAREMLADGTLQVARYVAHERGGRGARVFVITRTTAGRRDAARPYVPWPEADPVVTGAFDAIARHR</sequence>
<reference evidence="2" key="2">
    <citation type="submission" date="2019-08" db="EMBL/GenBank/DDBJ databases">
        <authorList>
            <person name="Im W.-T."/>
        </authorList>
    </citation>
    <scope>NUCLEOTIDE SEQUENCE</scope>
    <source>
        <strain evidence="2">NF 2-5-3</strain>
    </source>
</reference>
<dbReference type="EMBL" id="VOQS01000005">
    <property type="protein sequence ID" value="TXC79373.1"/>
    <property type="molecule type" value="Genomic_DNA"/>
</dbReference>
<dbReference type="Proteomes" id="UP001481677">
    <property type="component" value="Unassembled WGS sequence"/>
</dbReference>
<evidence type="ECO:0000313" key="1">
    <source>
        <dbReference type="EMBL" id="MEM5338225.1"/>
    </source>
</evidence>
<gene>
    <name evidence="2" type="ORF">FRZ40_33820</name>
    <name evidence="1" type="ORF">V4C56_01135</name>
</gene>